<keyword evidence="1" id="KW-0723">Serine/threonine-protein kinase</keyword>
<proteinExistence type="predicted"/>
<name>A0A5Q0BBX8_9GAMM</name>
<dbReference type="CDD" id="cd16936">
    <property type="entry name" value="HATPase_RsbW-like"/>
    <property type="match status" value="1"/>
</dbReference>
<feature type="domain" description="Histidine kinase/HSP90-like ATPase" evidence="2">
    <location>
        <begin position="46"/>
        <end position="138"/>
    </location>
</feature>
<keyword evidence="1" id="KW-0808">Transferase</keyword>
<dbReference type="InterPro" id="IPR003594">
    <property type="entry name" value="HATPase_dom"/>
</dbReference>
<dbReference type="AlphaFoldDB" id="A0A5Q0BBX8"/>
<dbReference type="RefSeq" id="WP_153247257.1">
    <property type="nucleotide sequence ID" value="NZ_CP044205.1"/>
</dbReference>
<evidence type="ECO:0000259" key="2">
    <source>
        <dbReference type="Pfam" id="PF13581"/>
    </source>
</evidence>
<dbReference type="InParanoid" id="A0A5Q0BBX8"/>
<gene>
    <name evidence="3" type="ORF">F6R98_00495</name>
</gene>
<accession>A0A5Q0BBX8</accession>
<keyword evidence="3" id="KW-0067">ATP-binding</keyword>
<keyword evidence="1" id="KW-0418">Kinase</keyword>
<dbReference type="PANTHER" id="PTHR35526">
    <property type="entry name" value="ANTI-SIGMA-F FACTOR RSBW-RELATED"/>
    <property type="match status" value="1"/>
</dbReference>
<evidence type="ECO:0000313" key="4">
    <source>
        <dbReference type="Proteomes" id="UP000325755"/>
    </source>
</evidence>
<protein>
    <submittedName>
        <fullName evidence="3">ATP-binding protein</fullName>
    </submittedName>
</protein>
<keyword evidence="4" id="KW-1185">Reference proteome</keyword>
<dbReference type="OrthoDB" id="9792240at2"/>
<dbReference type="PANTHER" id="PTHR35526:SF3">
    <property type="entry name" value="ANTI-SIGMA-F FACTOR RSBW"/>
    <property type="match status" value="1"/>
</dbReference>
<dbReference type="Proteomes" id="UP000325755">
    <property type="component" value="Chromosome"/>
</dbReference>
<dbReference type="InterPro" id="IPR050267">
    <property type="entry name" value="Anti-sigma-factor_SerPK"/>
</dbReference>
<dbReference type="SUPFAM" id="SSF55874">
    <property type="entry name" value="ATPase domain of HSP90 chaperone/DNA topoisomerase II/histidine kinase"/>
    <property type="match status" value="1"/>
</dbReference>
<keyword evidence="3" id="KW-0547">Nucleotide-binding</keyword>
<dbReference type="GO" id="GO:0004674">
    <property type="term" value="F:protein serine/threonine kinase activity"/>
    <property type="evidence" value="ECO:0007669"/>
    <property type="project" value="UniProtKB-KW"/>
</dbReference>
<evidence type="ECO:0000313" key="3">
    <source>
        <dbReference type="EMBL" id="QFY41280.1"/>
    </source>
</evidence>
<reference evidence="3 4" key="1">
    <citation type="submission" date="2019-09" db="EMBL/GenBank/DDBJ databases">
        <title>Ecophysiology of the spiral-shaped methanotroph Methylospira mobilis as revealed by the complete genome sequence.</title>
        <authorList>
            <person name="Oshkin I.Y."/>
            <person name="Dedysh S.N."/>
            <person name="Miroshnikov K."/>
            <person name="Danilova O.V."/>
            <person name="Hakobyan A."/>
            <person name="Liesack W."/>
        </authorList>
    </citation>
    <scope>NUCLEOTIDE SEQUENCE [LARGE SCALE GENOMIC DNA]</scope>
    <source>
        <strain evidence="3 4">Shm1</strain>
    </source>
</reference>
<dbReference type="KEGG" id="mmob:F6R98_00495"/>
<sequence>MNETDIDLQIAVPPNTRYLSLVGNLAEVLMHEIKEYNGDRDLLGYHLNLVLTEAMANAIEHTPPPDKCDKLRVHIHIDGDYLCIKVYDHGEGFDLKQVQSPDFEALDEGGRGIFVIKQLMDTVDYYKCTDGNVLEMRKKLTPPISVAE</sequence>
<dbReference type="Gene3D" id="3.30.565.10">
    <property type="entry name" value="Histidine kinase-like ATPase, C-terminal domain"/>
    <property type="match status" value="1"/>
</dbReference>
<dbReference type="Pfam" id="PF13581">
    <property type="entry name" value="HATPase_c_2"/>
    <property type="match status" value="1"/>
</dbReference>
<organism evidence="3 4">
    <name type="scientific">Candidatus Methylospira mobilis</name>
    <dbReference type="NCBI Taxonomy" id="1808979"/>
    <lineage>
        <taxon>Bacteria</taxon>
        <taxon>Pseudomonadati</taxon>
        <taxon>Pseudomonadota</taxon>
        <taxon>Gammaproteobacteria</taxon>
        <taxon>Methylococcales</taxon>
        <taxon>Methylococcaceae</taxon>
        <taxon>Candidatus Methylospira</taxon>
    </lineage>
</organism>
<evidence type="ECO:0000256" key="1">
    <source>
        <dbReference type="ARBA" id="ARBA00022527"/>
    </source>
</evidence>
<dbReference type="GO" id="GO:0005524">
    <property type="term" value="F:ATP binding"/>
    <property type="evidence" value="ECO:0007669"/>
    <property type="project" value="UniProtKB-KW"/>
</dbReference>
<dbReference type="InterPro" id="IPR036890">
    <property type="entry name" value="HATPase_C_sf"/>
</dbReference>
<dbReference type="EMBL" id="CP044205">
    <property type="protein sequence ID" value="QFY41280.1"/>
    <property type="molecule type" value="Genomic_DNA"/>
</dbReference>